<evidence type="ECO:0000256" key="1">
    <source>
        <dbReference type="SAM" id="MobiDB-lite"/>
    </source>
</evidence>
<name>A0A445CRI7_ARAHY</name>
<comment type="caution">
    <text evidence="2">The sequence shown here is derived from an EMBL/GenBank/DDBJ whole genome shotgun (WGS) entry which is preliminary data.</text>
</comment>
<evidence type="ECO:0000313" key="2">
    <source>
        <dbReference type="EMBL" id="RYR53579.1"/>
    </source>
</evidence>
<dbReference type="EMBL" id="SDMP01000006">
    <property type="protein sequence ID" value="RYR53579.1"/>
    <property type="molecule type" value="Genomic_DNA"/>
</dbReference>
<accession>A0A445CRI7</accession>
<feature type="region of interest" description="Disordered" evidence="1">
    <location>
        <begin position="1"/>
        <end position="44"/>
    </location>
</feature>
<dbReference type="Proteomes" id="UP000289738">
    <property type="component" value="Chromosome A06"/>
</dbReference>
<dbReference type="AlphaFoldDB" id="A0A445CRI7"/>
<sequence>MQEYKTKSKGKYPLSHKDVSLEDINELQSPPRVRTRGCPKNRLGSKTEKQIANASKKNKMKALSELNLYDDGSLVQSNSSQYHGHVMNYQFRDSIA</sequence>
<evidence type="ECO:0000313" key="3">
    <source>
        <dbReference type="Proteomes" id="UP000289738"/>
    </source>
</evidence>
<protein>
    <submittedName>
        <fullName evidence="2">Uncharacterized protein</fullName>
    </submittedName>
</protein>
<organism evidence="2 3">
    <name type="scientific">Arachis hypogaea</name>
    <name type="common">Peanut</name>
    <dbReference type="NCBI Taxonomy" id="3818"/>
    <lineage>
        <taxon>Eukaryota</taxon>
        <taxon>Viridiplantae</taxon>
        <taxon>Streptophyta</taxon>
        <taxon>Embryophyta</taxon>
        <taxon>Tracheophyta</taxon>
        <taxon>Spermatophyta</taxon>
        <taxon>Magnoliopsida</taxon>
        <taxon>eudicotyledons</taxon>
        <taxon>Gunneridae</taxon>
        <taxon>Pentapetalae</taxon>
        <taxon>rosids</taxon>
        <taxon>fabids</taxon>
        <taxon>Fabales</taxon>
        <taxon>Fabaceae</taxon>
        <taxon>Papilionoideae</taxon>
        <taxon>50 kb inversion clade</taxon>
        <taxon>dalbergioids sensu lato</taxon>
        <taxon>Dalbergieae</taxon>
        <taxon>Pterocarpus clade</taxon>
        <taxon>Arachis</taxon>
    </lineage>
</organism>
<reference evidence="2 3" key="1">
    <citation type="submission" date="2019-01" db="EMBL/GenBank/DDBJ databases">
        <title>Sequencing of cultivated peanut Arachis hypogaea provides insights into genome evolution and oil improvement.</title>
        <authorList>
            <person name="Chen X."/>
        </authorList>
    </citation>
    <scope>NUCLEOTIDE SEQUENCE [LARGE SCALE GENOMIC DNA]</scope>
    <source>
        <strain evidence="3">cv. Fuhuasheng</strain>
        <tissue evidence="2">Leaves</tissue>
    </source>
</reference>
<proteinExistence type="predicted"/>
<keyword evidence="3" id="KW-1185">Reference proteome</keyword>
<gene>
    <name evidence="2" type="ORF">Ahy_A06g028764</name>
</gene>